<keyword evidence="2" id="KW-1185">Reference proteome</keyword>
<dbReference type="InterPro" id="IPR006530">
    <property type="entry name" value="YD"/>
</dbReference>
<dbReference type="Proteomes" id="UP000242287">
    <property type="component" value="Unassembled WGS sequence"/>
</dbReference>
<dbReference type="PANTHER" id="PTHR32305">
    <property type="match status" value="1"/>
</dbReference>
<dbReference type="NCBIfam" id="TIGR01643">
    <property type="entry name" value="YD_repeat_2x"/>
    <property type="match status" value="1"/>
</dbReference>
<dbReference type="NCBIfam" id="TIGR03696">
    <property type="entry name" value="Rhs_assc_core"/>
    <property type="match status" value="1"/>
</dbReference>
<reference evidence="1 2" key="1">
    <citation type="submission" date="2014-02" db="EMBL/GenBank/DDBJ databases">
        <title>Transposable element dynamics among asymbiotic and ectomycorrhizal Amanita fungi.</title>
        <authorList>
            <consortium name="DOE Joint Genome Institute"/>
            <person name="Hess J."/>
            <person name="Skrede I."/>
            <person name="Wolfe B."/>
            <person name="LaButti K."/>
            <person name="Ohm R.A."/>
            <person name="Grigoriev I.V."/>
            <person name="Pringle A."/>
        </authorList>
    </citation>
    <scope>NUCLEOTIDE SEQUENCE [LARGE SCALE GENOMIC DNA]</scope>
    <source>
        <strain evidence="1 2">SKay4041</strain>
    </source>
</reference>
<sequence length="2100" mass="230567">MSESAITLVGITNTGQKDLVFQSGIYSVGVQAGSAGTLNALTRPYEVSVKGDSTIIATIRFVDDKSIRVKPQTAVDGASFTCVAQVSQSNNIVAPIQIDQSIDSSGSLALNVPLQLPKCRFMPNLSLGYTSAATGHSVLGRGWNMLGIPYIERIPATLAQDGRRGIVQYNQYDCYALSGQRLIKISGNVNNWTEYRFEIGQCSRIFAYGDLANPTYWMQYLPDGTTRKFGDTQDSNVKALTGQDNPPTRVWAVSQFIDPFSNYVSFTYTDLVQPSDDPTGAYYLQTIAYGKNSKMSSISKEFRVTFDYEKRGDNLVRYFGGYKVEYNWRMKTATTAVYTTNGNTTDNILQYTFAYSEDPLTKLSCLNTIKLTDCVAGVTTNPLGFTWTGSAPQNVFDNPTQIAKIRGLDPTNIDQIIPLDVNGNGSNDIVISSNQDNILCLDVYLSDLKGNVSNEIAAGSGLTGLPFSSMIYPLDINGNGISDILHILANTDGTYSLTALLSTPDRRNPHTVAFSKQATVPFNPPVKGGNFQTGDFSGTGFVGLAYIYQDSSTKLIQVIQFTSDGKILTEMKPINVPGTDTWDFSKVQIVVGDLTGSGEDDLFLLYPDNNSWKLLWIQSIEGKLGYKSDLSGIAAKVIVGTARQVLPFNADGDAKTGLLFVLNNGGNLRFHLLRSTGTSLYDNGTADFGIPYAGNVTVNRVSSASTLDVVNVVTGDTGPTVNIIRFDSQTFYKIDNTTQPSVGNSGSLVRWADLRGIGRSDCVIATFDANKNLVLNSMRCAGTKYSGSRWQPLDCVSSYSQGLRYSSHIIYAPLTDSSIYQSDSQFVTSLVNAFAFSCGSAAPLTDGNRSAQNICHSRVHLVAFPRFIVYRHGMDTSGTMNEHRYQYTNALIDFKGRGWLGFQNITQRNLRPRIAVTTSYRQNFPFIGLVSMVERKKERNVSSSILQITRNDWEDSSALAKVYLPRLSVTTEHHFGNDGILYYFGTRFKYDSYGNSIQSTIETSHYSSLLIIKSDFQDPTTSAGPPASWVVGNKTSETVQKYKTTPVKQTQYDYYPGTTSCTQMRNWVKDGVWINTGYTYDSCGNTKSVIGPDKCQTFEYDPMVMSNVVKTRTYTSLNTFYDETADYKDSLNLALGSPSSTRNSSGLIHSFDYDLLGRRILTSQGTDVNQMIGVEKISYNALAANLVETHYVSNGLEGRQHQWYITATDLDGQGRTVCERETLPDDLSQFIYSDTRYDLVGQVVARSRPYLNLQKPAEIRYCYDDEFRLIRTVFPPAEAGGSSVTRSLNYCFKDDYALVRETIAVGTSSKFTTRRVVILPNIDTPNKPVKFCVVKQTNEIRETISTELDELCRPVSIQDPRGVRMTLSYDGLSRVTNKTTTSSPGSTIISDFSVKFDDASRITTVCNEVTKTTVVSNKDIVGRVVKKTSSEETLNLTYYNEHLSTVSSDIGPSYTYAYDTFGNLKSSTMAIGTDKYKTCFAYTKIGQLLNTTNPDGSSICRTFYSDGTTVKKLLLEDASNALQASASFSSFENPYSIPLTWTLGDGSNALTSQFQIANDGMPTCNTISKTGTKVFDQQWKYDALRNTTKYTSPTATASDYGYDLSDQLISVTKNGAVTNLSYDRSGNITEMDGGQFTNNQGWQLLSVQKGGTTLNFNYSTDGNRIGSKSGDTQKNLMTYDSQNRLIKLVDSEKNVSTTFVYDFAGRLAKAEATAADGTKQATVYVSDNYEVDTTTATSFGTTTKTTTYMTYNNRIASLSTSGTTQDVRYYFHDWLGSTVALFDSDGNQLTYYDYDAYGTATASTPANDTARYKYCGKQLFSGFYYFGARFYDPDTGRFLTLDKFPVDLDGISPASFNRYAFSLNDPINYMDWNGNKPVVPWWHWVVDIGMIVIGLAIFPWAPTFGMALASGGLSGLITDINAEISGQNDDWGWGAQVFLGTAFGAFGGAVGGAVGKFIQHRVGGFFGSVIGRAFGSTVIRQSVVNVSRVAWKWTSKVAADALLGGGLGALQQVLTNANDISRGKKGVGLFDDVGKSALWGAIGGVGLGTAGRGVRKLALARGWKKPSLNWDPARLENFRVKFSQSFSEPRLDILPPLASF</sequence>
<evidence type="ECO:0000313" key="1">
    <source>
        <dbReference type="EMBL" id="PFH45645.1"/>
    </source>
</evidence>
<gene>
    <name evidence="1" type="ORF">AMATHDRAFT_71273</name>
</gene>
<dbReference type="EMBL" id="KZ302320">
    <property type="protein sequence ID" value="PFH45645.1"/>
    <property type="molecule type" value="Genomic_DNA"/>
</dbReference>
<evidence type="ECO:0008006" key="3">
    <source>
        <dbReference type="Google" id="ProtNLM"/>
    </source>
</evidence>
<dbReference type="Gene3D" id="2.40.128.340">
    <property type="match status" value="1"/>
</dbReference>
<dbReference type="InterPro" id="IPR028994">
    <property type="entry name" value="Integrin_alpha_N"/>
</dbReference>
<name>A0A2A9N6H7_9AGAR</name>
<dbReference type="InterPro" id="IPR050708">
    <property type="entry name" value="T6SS_VgrG/RHS"/>
</dbReference>
<evidence type="ECO:0000313" key="2">
    <source>
        <dbReference type="Proteomes" id="UP000242287"/>
    </source>
</evidence>
<proteinExistence type="predicted"/>
<dbReference type="InterPro" id="IPR022385">
    <property type="entry name" value="Rhs_assc_core"/>
</dbReference>
<dbReference type="Gene3D" id="2.180.10.10">
    <property type="entry name" value="RHS repeat-associated core"/>
    <property type="match status" value="2"/>
</dbReference>
<accession>A0A2A9N6H7</accession>
<dbReference type="PANTHER" id="PTHR32305:SF15">
    <property type="entry name" value="PROTEIN RHSA-RELATED"/>
    <property type="match status" value="1"/>
</dbReference>
<dbReference type="SUPFAM" id="SSF69318">
    <property type="entry name" value="Integrin alpha N-terminal domain"/>
    <property type="match status" value="1"/>
</dbReference>
<protein>
    <recommendedName>
        <fullName evidence="3">Insecticide toxin TcdB middle/N-terminal domain-containing protein</fullName>
    </recommendedName>
</protein>
<organism evidence="1 2">
    <name type="scientific">Amanita thiersii Skay4041</name>
    <dbReference type="NCBI Taxonomy" id="703135"/>
    <lineage>
        <taxon>Eukaryota</taxon>
        <taxon>Fungi</taxon>
        <taxon>Dikarya</taxon>
        <taxon>Basidiomycota</taxon>
        <taxon>Agaricomycotina</taxon>
        <taxon>Agaricomycetes</taxon>
        <taxon>Agaricomycetidae</taxon>
        <taxon>Agaricales</taxon>
        <taxon>Pluteineae</taxon>
        <taxon>Amanitaceae</taxon>
        <taxon>Amanita</taxon>
    </lineage>
</organism>
<dbReference type="STRING" id="703135.A0A2A9N6H7"/>
<dbReference type="OrthoDB" id="442731at2759"/>